<dbReference type="EMBL" id="BARS01031367">
    <property type="protein sequence ID" value="GAG17356.1"/>
    <property type="molecule type" value="Genomic_DNA"/>
</dbReference>
<gene>
    <name evidence="1" type="ORF">S01H1_48828</name>
</gene>
<evidence type="ECO:0000313" key="1">
    <source>
        <dbReference type="EMBL" id="GAG17356.1"/>
    </source>
</evidence>
<comment type="caution">
    <text evidence="1">The sequence shown here is derived from an EMBL/GenBank/DDBJ whole genome shotgun (WGS) entry which is preliminary data.</text>
</comment>
<proteinExistence type="predicted"/>
<feature type="non-terminal residue" evidence="1">
    <location>
        <position position="1"/>
    </location>
</feature>
<accession>X0WX72</accession>
<reference evidence="1" key="1">
    <citation type="journal article" date="2014" name="Front. Microbiol.">
        <title>High frequency of phylogenetically diverse reductive dehalogenase-homologous genes in deep subseafloor sedimentary metagenomes.</title>
        <authorList>
            <person name="Kawai M."/>
            <person name="Futagami T."/>
            <person name="Toyoda A."/>
            <person name="Takaki Y."/>
            <person name="Nishi S."/>
            <person name="Hori S."/>
            <person name="Arai W."/>
            <person name="Tsubouchi T."/>
            <person name="Morono Y."/>
            <person name="Uchiyama I."/>
            <person name="Ito T."/>
            <person name="Fujiyama A."/>
            <person name="Inagaki F."/>
            <person name="Takami H."/>
        </authorList>
    </citation>
    <scope>NUCLEOTIDE SEQUENCE</scope>
    <source>
        <strain evidence="1">Expedition CK06-06</strain>
    </source>
</reference>
<protein>
    <submittedName>
        <fullName evidence="1">Uncharacterized protein</fullName>
    </submittedName>
</protein>
<dbReference type="AlphaFoldDB" id="X0WX72"/>
<feature type="non-terminal residue" evidence="1">
    <location>
        <position position="262"/>
    </location>
</feature>
<organism evidence="1">
    <name type="scientific">marine sediment metagenome</name>
    <dbReference type="NCBI Taxonomy" id="412755"/>
    <lineage>
        <taxon>unclassified sequences</taxon>
        <taxon>metagenomes</taxon>
        <taxon>ecological metagenomes</taxon>
    </lineage>
</organism>
<sequence>TASYSTQIGGGSGLQAARGYEAKIALLGDGEGKVGCHSVITSAAASYLSKHGPNADREALKADIRSRAAEAPWDRSRHSEEYVAHEISDEVLDRSIQDWIDKALPIAEPYEAASKDDTPAARDKVERAVDQWISDADRWHGQHEYRQAMLEGRLRLIRGADGKATLSYDGEPGSGFWTYSKAAIRAWFPPPRHGLNAQVGLGKTKAFIERLPLLLERLRPGHCILIAVPNHRLSRELRARIKGGGLDAEIFLGPAQPDPDQP</sequence>
<name>X0WX72_9ZZZZ</name>